<evidence type="ECO:0000313" key="3">
    <source>
        <dbReference type="Proteomes" id="UP001212997"/>
    </source>
</evidence>
<feature type="region of interest" description="Disordered" evidence="1">
    <location>
        <begin position="64"/>
        <end position="114"/>
    </location>
</feature>
<dbReference type="Proteomes" id="UP001212997">
    <property type="component" value="Unassembled WGS sequence"/>
</dbReference>
<comment type="caution">
    <text evidence="2">The sequence shown here is derived from an EMBL/GenBank/DDBJ whole genome shotgun (WGS) entry which is preliminary data.</text>
</comment>
<keyword evidence="3" id="KW-1185">Reference proteome</keyword>
<gene>
    <name evidence="2" type="ORF">NLI96_g12231</name>
</gene>
<dbReference type="AlphaFoldDB" id="A0AAD5YCM3"/>
<feature type="compositionally biased region" description="Basic residues" evidence="1">
    <location>
        <begin position="69"/>
        <end position="82"/>
    </location>
</feature>
<proteinExistence type="predicted"/>
<feature type="compositionally biased region" description="Acidic residues" evidence="1">
    <location>
        <begin position="92"/>
        <end position="114"/>
    </location>
</feature>
<sequence length="114" mass="12402">MPVLTPTKTLLILDTVSSKQFLVNTHALHNVDLLHETLPRPLLAPKPYLQLKDLSHQESAAKLHEIRATKRSKAAKARRRKKAEAAGQAEQSSDEVEEEGSEGAAEANDEGGGD</sequence>
<reference evidence="2" key="1">
    <citation type="submission" date="2022-07" db="EMBL/GenBank/DDBJ databases">
        <title>Genome Sequence of Physisporinus lineatus.</title>
        <authorList>
            <person name="Buettner E."/>
        </authorList>
    </citation>
    <scope>NUCLEOTIDE SEQUENCE</scope>
    <source>
        <strain evidence="2">VT162</strain>
    </source>
</reference>
<accession>A0AAD5YCM3</accession>
<organism evidence="2 3">
    <name type="scientific">Meripilus lineatus</name>
    <dbReference type="NCBI Taxonomy" id="2056292"/>
    <lineage>
        <taxon>Eukaryota</taxon>
        <taxon>Fungi</taxon>
        <taxon>Dikarya</taxon>
        <taxon>Basidiomycota</taxon>
        <taxon>Agaricomycotina</taxon>
        <taxon>Agaricomycetes</taxon>
        <taxon>Polyporales</taxon>
        <taxon>Meripilaceae</taxon>
        <taxon>Meripilus</taxon>
    </lineage>
</organism>
<evidence type="ECO:0000256" key="1">
    <source>
        <dbReference type="SAM" id="MobiDB-lite"/>
    </source>
</evidence>
<name>A0AAD5YCM3_9APHY</name>
<protein>
    <submittedName>
        <fullName evidence="2">Uncharacterized protein</fullName>
    </submittedName>
</protein>
<evidence type="ECO:0000313" key="2">
    <source>
        <dbReference type="EMBL" id="KAJ3474833.1"/>
    </source>
</evidence>
<dbReference type="EMBL" id="JANAWD010000972">
    <property type="protein sequence ID" value="KAJ3474833.1"/>
    <property type="molecule type" value="Genomic_DNA"/>
</dbReference>